<organism evidence="4 5">
    <name type="scientific">Hymenobacter persicinus</name>
    <dbReference type="NCBI Taxonomy" id="2025506"/>
    <lineage>
        <taxon>Bacteria</taxon>
        <taxon>Pseudomonadati</taxon>
        <taxon>Bacteroidota</taxon>
        <taxon>Cytophagia</taxon>
        <taxon>Cytophagales</taxon>
        <taxon>Hymenobacteraceae</taxon>
        <taxon>Hymenobacter</taxon>
    </lineage>
</organism>
<accession>A0A4Q5LFH3</accession>
<dbReference type="InterPro" id="IPR036736">
    <property type="entry name" value="ACP-like_sf"/>
</dbReference>
<evidence type="ECO:0000256" key="1">
    <source>
        <dbReference type="ARBA" id="ARBA00022450"/>
    </source>
</evidence>
<gene>
    <name evidence="4" type="ORF">EWM57_01780</name>
</gene>
<evidence type="ECO:0000313" key="5">
    <source>
        <dbReference type="Proteomes" id="UP000294155"/>
    </source>
</evidence>
<comment type="caution">
    <text evidence="4">The sequence shown here is derived from an EMBL/GenBank/DDBJ whole genome shotgun (WGS) entry which is preliminary data.</text>
</comment>
<reference evidence="4 5" key="1">
    <citation type="submission" date="2019-02" db="EMBL/GenBank/DDBJ databases">
        <title>Bacterial novel species isolated from soil.</title>
        <authorList>
            <person name="Jung H.-Y."/>
        </authorList>
    </citation>
    <scope>NUCLEOTIDE SEQUENCE [LARGE SCALE GENOMIC DNA]</scope>
    <source>
        <strain evidence="4 5">1-3-3-3</strain>
    </source>
</reference>
<dbReference type="PANTHER" id="PTHR20863">
    <property type="entry name" value="ACYL CARRIER PROTEIN"/>
    <property type="match status" value="1"/>
</dbReference>
<dbReference type="EMBL" id="SEWE01000003">
    <property type="protein sequence ID" value="RYU83703.1"/>
    <property type="molecule type" value="Genomic_DNA"/>
</dbReference>
<dbReference type="GO" id="GO:0000035">
    <property type="term" value="F:acyl binding"/>
    <property type="evidence" value="ECO:0007669"/>
    <property type="project" value="TreeGrafter"/>
</dbReference>
<dbReference type="Pfam" id="PF00550">
    <property type="entry name" value="PP-binding"/>
    <property type="match status" value="1"/>
</dbReference>
<dbReference type="InterPro" id="IPR003231">
    <property type="entry name" value="ACP"/>
</dbReference>
<keyword evidence="5" id="KW-1185">Reference proteome</keyword>
<dbReference type="GO" id="GO:0000036">
    <property type="term" value="F:acyl carrier activity"/>
    <property type="evidence" value="ECO:0007669"/>
    <property type="project" value="TreeGrafter"/>
</dbReference>
<dbReference type="RefSeq" id="WP_129919417.1">
    <property type="nucleotide sequence ID" value="NZ_SEWE01000003.1"/>
</dbReference>
<dbReference type="InterPro" id="IPR009081">
    <property type="entry name" value="PP-bd_ACP"/>
</dbReference>
<evidence type="ECO:0000259" key="3">
    <source>
        <dbReference type="Pfam" id="PF00550"/>
    </source>
</evidence>
<keyword evidence="2" id="KW-0597">Phosphoprotein</keyword>
<feature type="domain" description="Carrier" evidence="3">
    <location>
        <begin position="15"/>
        <end position="79"/>
    </location>
</feature>
<protein>
    <submittedName>
        <fullName evidence="4">Acyl carrier protein</fullName>
    </submittedName>
</protein>
<dbReference type="PANTHER" id="PTHR20863:SF76">
    <property type="entry name" value="CARRIER DOMAIN-CONTAINING PROTEIN"/>
    <property type="match status" value="1"/>
</dbReference>
<evidence type="ECO:0000313" key="4">
    <source>
        <dbReference type="EMBL" id="RYU83703.1"/>
    </source>
</evidence>
<dbReference type="Gene3D" id="1.10.1200.10">
    <property type="entry name" value="ACP-like"/>
    <property type="match status" value="1"/>
</dbReference>
<proteinExistence type="predicted"/>
<dbReference type="AlphaFoldDB" id="A0A4Q5LFH3"/>
<sequence>MISSTTSAPKSIAQQVVRIISKRKAIKAARLRVGSSLSRELGFDTLDVVDIILELERSFHITIPDEVPLSTVGDFVNYVSLHTPEHEHVRAA</sequence>
<dbReference type="Proteomes" id="UP000294155">
    <property type="component" value="Unassembled WGS sequence"/>
</dbReference>
<keyword evidence="1" id="KW-0596">Phosphopantetheine</keyword>
<name>A0A4Q5LFH3_9BACT</name>
<dbReference type="OrthoDB" id="893949at2"/>
<evidence type="ECO:0000256" key="2">
    <source>
        <dbReference type="ARBA" id="ARBA00022553"/>
    </source>
</evidence>
<dbReference type="SUPFAM" id="SSF47336">
    <property type="entry name" value="ACP-like"/>
    <property type="match status" value="1"/>
</dbReference>